<accession>A0A1G8CH06</accession>
<evidence type="ECO:0000313" key="2">
    <source>
        <dbReference type="EMBL" id="SDH44503.1"/>
    </source>
</evidence>
<gene>
    <name evidence="2" type="ORF">SAMN05216553_12263</name>
</gene>
<sequence>MVVPSKPSTEVTALDDRWTRHCVDRASRRALVWTVLAGVAFLLQFVAVLAWSWSSPVALVLLFFAAAVLWWVTRRRPVRLPEGEPWIFAHARWEGGRLVVLTKPPLLLSLRVGPLLRGRIARHRRVWFVPPDARGNTVVTFRGVPRLISARVFR</sequence>
<dbReference type="EMBL" id="FNCC01000022">
    <property type="protein sequence ID" value="SDH44503.1"/>
    <property type="molecule type" value="Genomic_DNA"/>
</dbReference>
<dbReference type="STRING" id="200378.SAMN05216553_12263"/>
<dbReference type="RefSeq" id="WP_090059522.1">
    <property type="nucleotide sequence ID" value="NZ_FNCC01000022.1"/>
</dbReference>
<evidence type="ECO:0000313" key="3">
    <source>
        <dbReference type="Proteomes" id="UP000199623"/>
    </source>
</evidence>
<dbReference type="OrthoDB" id="3687242at2"/>
<proteinExistence type="predicted"/>
<dbReference type="AlphaFoldDB" id="A0A1G8CH06"/>
<keyword evidence="1" id="KW-1133">Transmembrane helix</keyword>
<feature type="transmembrane region" description="Helical" evidence="1">
    <location>
        <begin position="30"/>
        <end position="51"/>
    </location>
</feature>
<feature type="transmembrane region" description="Helical" evidence="1">
    <location>
        <begin position="57"/>
        <end position="73"/>
    </location>
</feature>
<protein>
    <submittedName>
        <fullName evidence="2">Uncharacterized protein</fullName>
    </submittedName>
</protein>
<dbReference type="Proteomes" id="UP000199623">
    <property type="component" value="Unassembled WGS sequence"/>
</dbReference>
<reference evidence="3" key="1">
    <citation type="submission" date="2016-10" db="EMBL/GenBank/DDBJ databases">
        <authorList>
            <person name="Varghese N."/>
            <person name="Submissions S."/>
        </authorList>
    </citation>
    <scope>NUCLEOTIDE SEQUENCE [LARGE SCALE GENOMIC DNA]</scope>
    <source>
        <strain evidence="3">CGMCC 4.3506</strain>
    </source>
</reference>
<name>A0A1G8CH06_9PSEU</name>
<keyword evidence="1" id="KW-0472">Membrane</keyword>
<keyword evidence="1" id="KW-0812">Transmembrane</keyword>
<evidence type="ECO:0000256" key="1">
    <source>
        <dbReference type="SAM" id="Phobius"/>
    </source>
</evidence>
<organism evidence="2 3">
    <name type="scientific">Lentzea fradiae</name>
    <dbReference type="NCBI Taxonomy" id="200378"/>
    <lineage>
        <taxon>Bacteria</taxon>
        <taxon>Bacillati</taxon>
        <taxon>Actinomycetota</taxon>
        <taxon>Actinomycetes</taxon>
        <taxon>Pseudonocardiales</taxon>
        <taxon>Pseudonocardiaceae</taxon>
        <taxon>Lentzea</taxon>
    </lineage>
</organism>
<keyword evidence="3" id="KW-1185">Reference proteome</keyword>